<dbReference type="Proteomes" id="UP001159428">
    <property type="component" value="Unassembled WGS sequence"/>
</dbReference>
<accession>A0AAU9WW05</accession>
<dbReference type="PANTHER" id="PTHR33393:SF11">
    <property type="entry name" value="POLYGLUTAMINE SYNTHESIS ACCESSORY PROTEIN RV0574C-RELATED"/>
    <property type="match status" value="1"/>
</dbReference>
<protein>
    <recommendedName>
        <fullName evidence="3">Capsule synthesis protein CapA domain-containing protein</fullName>
    </recommendedName>
</protein>
<feature type="chain" id="PRO_5043930914" description="Capsule synthesis protein CapA domain-containing protein" evidence="2">
    <location>
        <begin position="19"/>
        <end position="386"/>
    </location>
</feature>
<evidence type="ECO:0000313" key="5">
    <source>
        <dbReference type="Proteomes" id="UP001159428"/>
    </source>
</evidence>
<gene>
    <name evidence="4" type="ORF">PMEA_00012927</name>
</gene>
<dbReference type="AlphaFoldDB" id="A0AAU9WW05"/>
<dbReference type="CDD" id="cd07381">
    <property type="entry name" value="MPP_CapA"/>
    <property type="match status" value="1"/>
</dbReference>
<dbReference type="InterPro" id="IPR019079">
    <property type="entry name" value="Capsule_synth_CapA"/>
</dbReference>
<feature type="domain" description="Capsule synthesis protein CapA" evidence="3">
    <location>
        <begin position="24"/>
        <end position="273"/>
    </location>
</feature>
<dbReference type="EMBL" id="CALNXJ010000022">
    <property type="protein sequence ID" value="CAH3127224.1"/>
    <property type="molecule type" value="Genomic_DNA"/>
</dbReference>
<dbReference type="SUPFAM" id="SSF56300">
    <property type="entry name" value="Metallo-dependent phosphatases"/>
    <property type="match status" value="1"/>
</dbReference>
<dbReference type="Pfam" id="PF09587">
    <property type="entry name" value="PGA_cap"/>
    <property type="match status" value="1"/>
</dbReference>
<reference evidence="4 5" key="1">
    <citation type="submission" date="2022-05" db="EMBL/GenBank/DDBJ databases">
        <authorList>
            <consortium name="Genoscope - CEA"/>
            <person name="William W."/>
        </authorList>
    </citation>
    <scope>NUCLEOTIDE SEQUENCE [LARGE SCALE GENOMIC DNA]</scope>
</reference>
<proteinExistence type="inferred from homology"/>
<keyword evidence="5" id="KW-1185">Reference proteome</keyword>
<evidence type="ECO:0000256" key="2">
    <source>
        <dbReference type="SAM" id="SignalP"/>
    </source>
</evidence>
<sequence length="386" mass="43447">MNIVVIFLAISLPSVVIGNKEHVSLIFVGDIYFAGPVKYYVERKHYTYNDSFNEVAPYIRDADISVCNLESPFVNGDVYTHMFKGEKTVLLSANKDAASSLSFAGFNAVTLANNHLNDFGAEGANFTAEVLKETGIPYFGISFGDYLSSQEPLIMKRKGITFGFLGYCDMPSPFKNCSQMRMLFTSGPAIYRDDVATRDVNKLKAKVDIIVVFMHYGIETSLRPLPYQIDINKHLLSLGVDIIIGAHPHVVQGHCVKHNKLIEDSLGNFLFHPCPYRRGSNPIVYGGFGKKPCEVEIESYEHYAFGNSNDLRISRMLKVNVSRKGVVNAKYLPLRIKFNHKTKRLHPKPEKNAQWIEVCGAEDDKCQCRNEIIATRKVASKRLIYN</sequence>
<evidence type="ECO:0000313" key="4">
    <source>
        <dbReference type="EMBL" id="CAH3127224.1"/>
    </source>
</evidence>
<dbReference type="InterPro" id="IPR052169">
    <property type="entry name" value="CW_Biosynth-Accessory"/>
</dbReference>
<comment type="caution">
    <text evidence="4">The sequence shown here is derived from an EMBL/GenBank/DDBJ whole genome shotgun (WGS) entry which is preliminary data.</text>
</comment>
<name>A0AAU9WW05_9CNID</name>
<evidence type="ECO:0000259" key="3">
    <source>
        <dbReference type="SMART" id="SM00854"/>
    </source>
</evidence>
<dbReference type="InterPro" id="IPR029052">
    <property type="entry name" value="Metallo-depent_PP-like"/>
</dbReference>
<evidence type="ECO:0000256" key="1">
    <source>
        <dbReference type="ARBA" id="ARBA00005662"/>
    </source>
</evidence>
<feature type="signal peptide" evidence="2">
    <location>
        <begin position="1"/>
        <end position="18"/>
    </location>
</feature>
<dbReference type="Gene3D" id="3.60.21.10">
    <property type="match status" value="1"/>
</dbReference>
<organism evidence="4 5">
    <name type="scientific">Pocillopora meandrina</name>
    <dbReference type="NCBI Taxonomy" id="46732"/>
    <lineage>
        <taxon>Eukaryota</taxon>
        <taxon>Metazoa</taxon>
        <taxon>Cnidaria</taxon>
        <taxon>Anthozoa</taxon>
        <taxon>Hexacorallia</taxon>
        <taxon>Scleractinia</taxon>
        <taxon>Astrocoeniina</taxon>
        <taxon>Pocilloporidae</taxon>
        <taxon>Pocillopora</taxon>
    </lineage>
</organism>
<dbReference type="SMART" id="SM00854">
    <property type="entry name" value="PGA_cap"/>
    <property type="match status" value="1"/>
</dbReference>
<comment type="similarity">
    <text evidence="1">Belongs to the CapA family.</text>
</comment>
<dbReference type="PANTHER" id="PTHR33393">
    <property type="entry name" value="POLYGLUTAMINE SYNTHESIS ACCESSORY PROTEIN RV0574C-RELATED"/>
    <property type="match status" value="1"/>
</dbReference>
<keyword evidence="2" id="KW-0732">Signal</keyword>